<dbReference type="InterPro" id="IPR029063">
    <property type="entry name" value="SAM-dependent_MTases_sf"/>
</dbReference>
<dbReference type="SUPFAM" id="SSF53335">
    <property type="entry name" value="S-adenosyl-L-methionine-dependent methyltransferases"/>
    <property type="match status" value="1"/>
</dbReference>
<evidence type="ECO:0000259" key="7">
    <source>
        <dbReference type="Pfam" id="PF00891"/>
    </source>
</evidence>
<dbReference type="OrthoDB" id="2410195at2759"/>
<dbReference type="GO" id="GO:0016491">
    <property type="term" value="F:oxidoreductase activity"/>
    <property type="evidence" value="ECO:0007669"/>
    <property type="project" value="UniProtKB-KW"/>
</dbReference>
<evidence type="ECO:0000256" key="4">
    <source>
        <dbReference type="ARBA" id="ARBA00022691"/>
    </source>
</evidence>
<dbReference type="InterPro" id="IPR016461">
    <property type="entry name" value="COMT-like"/>
</dbReference>
<dbReference type="Pfam" id="PF01494">
    <property type="entry name" value="FAD_binding_3"/>
    <property type="match status" value="1"/>
</dbReference>
<dbReference type="PROSITE" id="PS51683">
    <property type="entry name" value="SAM_OMT_II"/>
    <property type="match status" value="1"/>
</dbReference>
<dbReference type="SUPFAM" id="SSF51905">
    <property type="entry name" value="FAD/NAD(P)-binding domain"/>
    <property type="match status" value="1"/>
</dbReference>
<evidence type="ECO:0000256" key="3">
    <source>
        <dbReference type="ARBA" id="ARBA00022679"/>
    </source>
</evidence>
<dbReference type="Pfam" id="PF00891">
    <property type="entry name" value="Methyltransf_2"/>
    <property type="match status" value="1"/>
</dbReference>
<feature type="domain" description="FAD-binding" evidence="8">
    <location>
        <begin position="745"/>
        <end position="826"/>
    </location>
</feature>
<name>A0A2K1R2P6_9PEZI</name>
<protein>
    <submittedName>
        <fullName evidence="9">Sterigmatocystin 8-O-methyltransferase</fullName>
    </submittedName>
</protein>
<keyword evidence="5" id="KW-0274">FAD</keyword>
<dbReference type="Pfam" id="PF13450">
    <property type="entry name" value="NAD_binding_8"/>
    <property type="match status" value="1"/>
</dbReference>
<dbReference type="Gene3D" id="1.10.10.10">
    <property type="entry name" value="Winged helix-like DNA-binding domain superfamily/Winged helix DNA-binding domain"/>
    <property type="match status" value="1"/>
</dbReference>
<comment type="caution">
    <text evidence="9">The sequence shown here is derived from an EMBL/GenBank/DDBJ whole genome shotgun (WGS) entry which is preliminary data.</text>
</comment>
<dbReference type="InParanoid" id="A0A2K1R2P6"/>
<evidence type="ECO:0000313" key="10">
    <source>
        <dbReference type="Proteomes" id="UP000243797"/>
    </source>
</evidence>
<evidence type="ECO:0000256" key="2">
    <source>
        <dbReference type="ARBA" id="ARBA00022630"/>
    </source>
</evidence>
<keyword evidence="10" id="KW-1185">Reference proteome</keyword>
<keyword evidence="4" id="KW-0949">S-adenosyl-L-methionine</keyword>
<dbReference type="GO" id="GO:0071949">
    <property type="term" value="F:FAD binding"/>
    <property type="evidence" value="ECO:0007669"/>
    <property type="project" value="InterPro"/>
</dbReference>
<dbReference type="AlphaFoldDB" id="A0A2K1R2P6"/>
<dbReference type="InterPro" id="IPR002938">
    <property type="entry name" value="FAD-bd"/>
</dbReference>
<dbReference type="PANTHER" id="PTHR43712">
    <property type="entry name" value="PUTATIVE (AFU_ORTHOLOGUE AFUA_4G14580)-RELATED"/>
    <property type="match status" value="1"/>
</dbReference>
<proteinExistence type="predicted"/>
<dbReference type="InterPro" id="IPR036188">
    <property type="entry name" value="FAD/NAD-bd_sf"/>
</dbReference>
<dbReference type="Gene3D" id="3.50.50.60">
    <property type="entry name" value="FAD/NAD(P)-binding domain"/>
    <property type="match status" value="1"/>
</dbReference>
<keyword evidence="3 9" id="KW-0808">Transferase</keyword>
<evidence type="ECO:0000313" key="9">
    <source>
        <dbReference type="EMBL" id="PNS21560.1"/>
    </source>
</evidence>
<sequence>MAAKLSVQTALEQATASVNEISQILKSSNITQDPFAPTAPVSAPDALNAPRKALANAAAQLLALATDPKEYLDNVAMNYQNLVCLRWLVNLNVIPAIPLSGSISYAELAEKASVPEGQLKAIARMAQTHGFLHEPEPEKVTHSRISALLIKDQKFLEWAKWMTNYSVPTAYKLPEATQTWGKTDKKDQTAFNVGMTVDVPFFDHLRENKEMNTLFSSYMRNVASTEGISFSHLINGFEWKSLPAGSTVVDVGGSTGHASIALAQAYPHLNFIVEDLPETIANSRKAFEEHPAKAEVGSRLRFQEHDFFKPQPVTDGDIYLLRMIIHDWPDSEAVKILGHIQAGLKKPGARVIIMDTILPEPGTIPVLQERQLRVRDLTMIQVFNAKERELGDWKELTNKVGLEVLTSTQPSGSVMGVLTVGLKGGAAPSNGGVVVNGNGVATKAVNGTNGTVPPREGGKKLPVLVVGGGIGGLLLAQGLKKNGVDFLVFERDLTEDWRPQGYRLKLEEDAAAALKESLPQDVYDQFETSCAISTVGETDYDPISGNIIKSRSGGGLAVGGLRASYTVDRAVFRNQLMKGIEDKIVYAKDIESYVADEENSHVIAKFKDGSSYEGSFIVGADGRSSTIRKQMLPGHKYVDTGAVCIYGKTVMTPDLLKRFPARGLRWMTAASDTAPLIQSILIGDSPLTLLSEPIRFEAKSRSAISTLPEDYVYWVLIGRKEIFAGPGAKVDLTDKEAANLSLELTKEWDPSIRSLFELQDVRQASTFRVVSATPEAASWKPSNVVTLIGDAIHAMSPCGGVGANTALRDAAELAKTIAGAGTGNVTAEKIGAFEGDMKIRTFRSLMRSYAGSKKMFDQKPYKECEVLDF</sequence>
<dbReference type="STRING" id="2082308.A0A2K1R2P6"/>
<accession>A0A2K1R2P6</accession>
<dbReference type="InterPro" id="IPR036388">
    <property type="entry name" value="WH-like_DNA-bd_sf"/>
</dbReference>
<dbReference type="Gene3D" id="3.40.50.150">
    <property type="entry name" value="Vaccinia Virus protein VP39"/>
    <property type="match status" value="1"/>
</dbReference>
<dbReference type="EMBL" id="NKHZ01000011">
    <property type="protein sequence ID" value="PNS21560.1"/>
    <property type="molecule type" value="Genomic_DNA"/>
</dbReference>
<dbReference type="GO" id="GO:0008171">
    <property type="term" value="F:O-methyltransferase activity"/>
    <property type="evidence" value="ECO:0007669"/>
    <property type="project" value="InterPro"/>
</dbReference>
<organism evidence="9 10">
    <name type="scientific">Sphaceloma murrayae</name>
    <dbReference type="NCBI Taxonomy" id="2082308"/>
    <lineage>
        <taxon>Eukaryota</taxon>
        <taxon>Fungi</taxon>
        <taxon>Dikarya</taxon>
        <taxon>Ascomycota</taxon>
        <taxon>Pezizomycotina</taxon>
        <taxon>Dothideomycetes</taxon>
        <taxon>Dothideomycetidae</taxon>
        <taxon>Myriangiales</taxon>
        <taxon>Elsinoaceae</taxon>
        <taxon>Sphaceloma</taxon>
    </lineage>
</organism>
<reference evidence="9 10" key="1">
    <citation type="submission" date="2017-06" db="EMBL/GenBank/DDBJ databases">
        <title>Draft genome sequence of a variant of Elsinoe murrayae.</title>
        <authorList>
            <person name="Cheng Q."/>
        </authorList>
    </citation>
    <scope>NUCLEOTIDE SEQUENCE [LARGE SCALE GENOMIC DNA]</scope>
    <source>
        <strain evidence="9 10">CQ-2017a</strain>
    </source>
</reference>
<dbReference type="PANTHER" id="PTHR43712:SF19">
    <property type="entry name" value="DUAL O-METHYLTRANSFERASE_FAD-DEPENDENT MONOOXYGENASE ELCB"/>
    <property type="match status" value="1"/>
</dbReference>
<dbReference type="CDD" id="cd02440">
    <property type="entry name" value="AdoMet_MTases"/>
    <property type="match status" value="1"/>
</dbReference>
<dbReference type="InterPro" id="IPR001077">
    <property type="entry name" value="COMT_C"/>
</dbReference>
<feature type="domain" description="O-methyltransferase C-terminal" evidence="7">
    <location>
        <begin position="195"/>
        <end position="401"/>
    </location>
</feature>
<dbReference type="Proteomes" id="UP000243797">
    <property type="component" value="Unassembled WGS sequence"/>
</dbReference>
<evidence type="ECO:0000256" key="1">
    <source>
        <dbReference type="ARBA" id="ARBA00022603"/>
    </source>
</evidence>
<evidence type="ECO:0000259" key="8">
    <source>
        <dbReference type="Pfam" id="PF01494"/>
    </source>
</evidence>
<gene>
    <name evidence="9" type="ORF">CAC42_919</name>
</gene>
<dbReference type="PRINTS" id="PR00420">
    <property type="entry name" value="RNGMNOXGNASE"/>
</dbReference>
<keyword evidence="1 9" id="KW-0489">Methyltransferase</keyword>
<evidence type="ECO:0000256" key="6">
    <source>
        <dbReference type="ARBA" id="ARBA00023002"/>
    </source>
</evidence>
<dbReference type="GO" id="GO:0032259">
    <property type="term" value="P:methylation"/>
    <property type="evidence" value="ECO:0007669"/>
    <property type="project" value="UniProtKB-KW"/>
</dbReference>
<dbReference type="SUPFAM" id="SSF46785">
    <property type="entry name" value="Winged helix' DNA-binding domain"/>
    <property type="match status" value="1"/>
</dbReference>
<dbReference type="InterPro" id="IPR036390">
    <property type="entry name" value="WH_DNA-bd_sf"/>
</dbReference>
<evidence type="ECO:0000256" key="5">
    <source>
        <dbReference type="ARBA" id="ARBA00022827"/>
    </source>
</evidence>
<keyword evidence="2" id="KW-0285">Flavoprotein</keyword>
<keyword evidence="6" id="KW-0560">Oxidoreductase</keyword>